<evidence type="ECO:0000256" key="12">
    <source>
        <dbReference type="ARBA" id="ARBA00022989"/>
    </source>
</evidence>
<dbReference type="STRING" id="515897.SAMN05421849_0709"/>
<evidence type="ECO:0000256" key="7">
    <source>
        <dbReference type="ARBA" id="ARBA00022475"/>
    </source>
</evidence>
<dbReference type="OrthoDB" id="9794626at2"/>
<dbReference type="GO" id="GO:0051073">
    <property type="term" value="F:adenosylcobinamide-GDP ribazoletransferase activity"/>
    <property type="evidence" value="ECO:0007669"/>
    <property type="project" value="UniProtKB-UniRule"/>
</dbReference>
<feature type="transmembrane region" description="Helical" evidence="19">
    <location>
        <begin position="181"/>
        <end position="201"/>
    </location>
</feature>
<evidence type="ECO:0000256" key="4">
    <source>
        <dbReference type="ARBA" id="ARBA00010561"/>
    </source>
</evidence>
<proteinExistence type="inferred from homology"/>
<keyword evidence="7 19" id="KW-1003">Cell membrane</keyword>
<gene>
    <name evidence="19" type="primary">cobS</name>
    <name evidence="20" type="ORF">SAMN05421849_0709</name>
</gene>
<protein>
    <recommendedName>
        <fullName evidence="6 19">Adenosylcobinamide-GDP ribazoletransferase</fullName>
        <ecNumber evidence="5 19">2.7.8.26</ecNumber>
    </recommendedName>
    <alternativeName>
        <fullName evidence="16 19">Cobalamin synthase</fullName>
    </alternativeName>
    <alternativeName>
        <fullName evidence="15 19">Cobalamin-5'-phosphate synthase</fullName>
    </alternativeName>
</protein>
<evidence type="ECO:0000256" key="10">
    <source>
        <dbReference type="ARBA" id="ARBA00022692"/>
    </source>
</evidence>
<evidence type="ECO:0000256" key="1">
    <source>
        <dbReference type="ARBA" id="ARBA00001946"/>
    </source>
</evidence>
<dbReference type="RefSeq" id="WP_076647441.1">
    <property type="nucleotide sequence ID" value="NZ_FTPS01000001.1"/>
</dbReference>
<feature type="transmembrane region" description="Helical" evidence="19">
    <location>
        <begin position="207"/>
        <end position="225"/>
    </location>
</feature>
<feature type="transmembrane region" description="Helical" evidence="19">
    <location>
        <begin position="119"/>
        <end position="142"/>
    </location>
</feature>
<feature type="transmembrane region" description="Helical" evidence="19">
    <location>
        <begin position="42"/>
        <end position="69"/>
    </location>
</feature>
<evidence type="ECO:0000256" key="11">
    <source>
        <dbReference type="ARBA" id="ARBA00022842"/>
    </source>
</evidence>
<dbReference type="GO" id="GO:0008818">
    <property type="term" value="F:cobalamin 5'-phosphate synthase activity"/>
    <property type="evidence" value="ECO:0007669"/>
    <property type="project" value="UniProtKB-UniRule"/>
</dbReference>
<keyword evidence="8 19" id="KW-0169">Cobalamin biosynthesis</keyword>
<dbReference type="GO" id="GO:0005886">
    <property type="term" value="C:plasma membrane"/>
    <property type="evidence" value="ECO:0007669"/>
    <property type="project" value="UniProtKB-SubCell"/>
</dbReference>
<evidence type="ECO:0000256" key="6">
    <source>
        <dbReference type="ARBA" id="ARBA00015850"/>
    </source>
</evidence>
<keyword evidence="11 19" id="KW-0460">Magnesium</keyword>
<dbReference type="PANTHER" id="PTHR34148:SF1">
    <property type="entry name" value="ADENOSYLCOBINAMIDE-GDP RIBAZOLETRANSFERASE"/>
    <property type="match status" value="1"/>
</dbReference>
<dbReference type="HAMAP" id="MF_00719">
    <property type="entry name" value="CobS"/>
    <property type="match status" value="1"/>
</dbReference>
<dbReference type="GO" id="GO:0009236">
    <property type="term" value="P:cobalamin biosynthetic process"/>
    <property type="evidence" value="ECO:0007669"/>
    <property type="project" value="UniProtKB-UniRule"/>
</dbReference>
<keyword evidence="21" id="KW-1185">Reference proteome</keyword>
<keyword evidence="9 19" id="KW-0808">Transferase</keyword>
<dbReference type="NCBIfam" id="TIGR00317">
    <property type="entry name" value="cobS"/>
    <property type="match status" value="1"/>
</dbReference>
<keyword evidence="13 19" id="KW-0472">Membrane</keyword>
<evidence type="ECO:0000256" key="3">
    <source>
        <dbReference type="ARBA" id="ARBA00004663"/>
    </source>
</evidence>
<dbReference type="InterPro" id="IPR003805">
    <property type="entry name" value="CobS"/>
</dbReference>
<evidence type="ECO:0000256" key="18">
    <source>
        <dbReference type="ARBA" id="ARBA00049504"/>
    </source>
</evidence>
<comment type="catalytic activity">
    <reaction evidence="17 19">
        <text>alpha-ribazole + adenosylcob(III)inamide-GDP = adenosylcob(III)alamin + GMP + H(+)</text>
        <dbReference type="Rhea" id="RHEA:16049"/>
        <dbReference type="ChEBI" id="CHEBI:10329"/>
        <dbReference type="ChEBI" id="CHEBI:15378"/>
        <dbReference type="ChEBI" id="CHEBI:18408"/>
        <dbReference type="ChEBI" id="CHEBI:58115"/>
        <dbReference type="ChEBI" id="CHEBI:60487"/>
        <dbReference type="EC" id="2.7.8.26"/>
    </reaction>
</comment>
<dbReference type="Pfam" id="PF02654">
    <property type="entry name" value="CobS"/>
    <property type="match status" value="1"/>
</dbReference>
<evidence type="ECO:0000313" key="20">
    <source>
        <dbReference type="EMBL" id="SIT77295.1"/>
    </source>
</evidence>
<evidence type="ECO:0000256" key="16">
    <source>
        <dbReference type="ARBA" id="ARBA00032853"/>
    </source>
</evidence>
<comment type="function">
    <text evidence="14 19">Joins adenosylcobinamide-GDP and alpha-ribazole to generate adenosylcobalamin (Ado-cobalamin). Also synthesizes adenosylcobalamin 5'-phosphate from adenosylcobinamide-GDP and alpha-ribazole 5'-phosphate.</text>
</comment>
<evidence type="ECO:0000256" key="2">
    <source>
        <dbReference type="ARBA" id="ARBA00004651"/>
    </source>
</evidence>
<evidence type="ECO:0000256" key="17">
    <source>
        <dbReference type="ARBA" id="ARBA00048623"/>
    </source>
</evidence>
<dbReference type="EMBL" id="FTPS01000001">
    <property type="protein sequence ID" value="SIT77295.1"/>
    <property type="molecule type" value="Genomic_DNA"/>
</dbReference>
<comment type="similarity">
    <text evidence="4 19">Belongs to the CobS family.</text>
</comment>
<dbReference type="UniPathway" id="UPA00148">
    <property type="reaction ID" value="UER00238"/>
</dbReference>
<dbReference type="AlphaFoldDB" id="A0A1R3WHA4"/>
<comment type="catalytic activity">
    <reaction evidence="18 19">
        <text>alpha-ribazole 5'-phosphate + adenosylcob(III)inamide-GDP = adenosylcob(III)alamin 5'-phosphate + GMP + H(+)</text>
        <dbReference type="Rhea" id="RHEA:23560"/>
        <dbReference type="ChEBI" id="CHEBI:15378"/>
        <dbReference type="ChEBI" id="CHEBI:57918"/>
        <dbReference type="ChEBI" id="CHEBI:58115"/>
        <dbReference type="ChEBI" id="CHEBI:60487"/>
        <dbReference type="ChEBI" id="CHEBI:60493"/>
        <dbReference type="EC" id="2.7.8.26"/>
    </reaction>
</comment>
<comment type="subcellular location">
    <subcellularLocation>
        <location evidence="2 19">Cell membrane</location>
        <topology evidence="2 19">Multi-pass membrane protein</topology>
    </subcellularLocation>
</comment>
<feature type="transmembrane region" description="Helical" evidence="19">
    <location>
        <begin position="148"/>
        <end position="169"/>
    </location>
</feature>
<reference evidence="20 21" key="1">
    <citation type="submission" date="2017-01" db="EMBL/GenBank/DDBJ databases">
        <authorList>
            <person name="Mah S.A."/>
            <person name="Swanson W.J."/>
            <person name="Moy G.W."/>
            <person name="Vacquier V.D."/>
        </authorList>
    </citation>
    <scope>NUCLEOTIDE SEQUENCE [LARGE SCALE GENOMIC DNA]</scope>
    <source>
        <strain evidence="20 21">DSM 21219</strain>
    </source>
</reference>
<evidence type="ECO:0000256" key="15">
    <source>
        <dbReference type="ARBA" id="ARBA00032605"/>
    </source>
</evidence>
<dbReference type="EC" id="2.7.8.26" evidence="5 19"/>
<comment type="pathway">
    <text evidence="3 19">Cofactor biosynthesis; adenosylcobalamin biosynthesis; adenosylcobalamin from cob(II)yrinate a,c-diamide: step 7/7.</text>
</comment>
<keyword evidence="12 19" id="KW-1133">Transmembrane helix</keyword>
<organism evidence="20 21">
    <name type="scientific">Pontibaca methylaminivorans</name>
    <dbReference type="NCBI Taxonomy" id="515897"/>
    <lineage>
        <taxon>Bacteria</taxon>
        <taxon>Pseudomonadati</taxon>
        <taxon>Pseudomonadota</taxon>
        <taxon>Alphaproteobacteria</taxon>
        <taxon>Rhodobacterales</taxon>
        <taxon>Roseobacteraceae</taxon>
        <taxon>Pontibaca</taxon>
    </lineage>
</organism>
<evidence type="ECO:0000313" key="21">
    <source>
        <dbReference type="Proteomes" id="UP000192455"/>
    </source>
</evidence>
<dbReference type="PANTHER" id="PTHR34148">
    <property type="entry name" value="ADENOSYLCOBINAMIDE-GDP RIBAZOLETRANSFERASE"/>
    <property type="match status" value="1"/>
</dbReference>
<keyword evidence="10 19" id="KW-0812">Transmembrane</keyword>
<evidence type="ECO:0000256" key="5">
    <source>
        <dbReference type="ARBA" id="ARBA00013200"/>
    </source>
</evidence>
<evidence type="ECO:0000256" key="19">
    <source>
        <dbReference type="HAMAP-Rule" id="MF_00719"/>
    </source>
</evidence>
<evidence type="ECO:0000256" key="14">
    <source>
        <dbReference type="ARBA" id="ARBA00025228"/>
    </source>
</evidence>
<name>A0A1R3WHA4_9RHOB</name>
<accession>A0A1R3WHA4</accession>
<evidence type="ECO:0000256" key="13">
    <source>
        <dbReference type="ARBA" id="ARBA00023136"/>
    </source>
</evidence>
<sequence>MTARPNDTALIRPRDALVVLLLLTRLPLPAQPDAAFGRQAQAVWAFPLAGVLIGLIAGAAGALALGLGLPAPVAAALMLAAQIMVTGAMHEDGLADSADGLWGGQTAERRLAIMRDSHIGSYGVLALILALALRGIALSALIAAGQVWAAPFAAAVLSRAMLAVLMAALPHARRDGLAHGVGRPGAAPALIALLLALLVVLPVSGSGALIAALAAAVPLIGFGLLARARIGGQSGDILGAGQQIAEIAVLLALLALS</sequence>
<dbReference type="Proteomes" id="UP000192455">
    <property type="component" value="Unassembled WGS sequence"/>
</dbReference>
<comment type="cofactor">
    <cofactor evidence="1 19">
        <name>Mg(2+)</name>
        <dbReference type="ChEBI" id="CHEBI:18420"/>
    </cofactor>
</comment>
<evidence type="ECO:0000256" key="9">
    <source>
        <dbReference type="ARBA" id="ARBA00022679"/>
    </source>
</evidence>
<evidence type="ECO:0000256" key="8">
    <source>
        <dbReference type="ARBA" id="ARBA00022573"/>
    </source>
</evidence>